<evidence type="ECO:0000313" key="4">
    <source>
        <dbReference type="Proteomes" id="UP001221411"/>
    </source>
</evidence>
<dbReference type="PANTHER" id="PTHR41709">
    <property type="entry name" value="KAIB-LIKE PROTEIN 1"/>
    <property type="match status" value="1"/>
</dbReference>
<dbReference type="Pfam" id="PF07689">
    <property type="entry name" value="KaiB"/>
    <property type="match status" value="1"/>
</dbReference>
<feature type="compositionally biased region" description="Polar residues" evidence="1">
    <location>
        <begin position="16"/>
        <end position="26"/>
    </location>
</feature>
<dbReference type="RefSeq" id="WP_271915180.1">
    <property type="nucleotide sequence ID" value="NZ_JAQNDO010000001.1"/>
</dbReference>
<name>A0ABT5EFX5_9BACT</name>
<dbReference type="SMART" id="SM01248">
    <property type="entry name" value="KaiB"/>
    <property type="match status" value="1"/>
</dbReference>
<feature type="domain" description="KaiB" evidence="2">
    <location>
        <begin position="41"/>
        <end position="122"/>
    </location>
</feature>
<feature type="region of interest" description="Disordered" evidence="1">
    <location>
        <begin position="1"/>
        <end position="27"/>
    </location>
</feature>
<dbReference type="CDD" id="cd02978">
    <property type="entry name" value="KaiB_like"/>
    <property type="match status" value="1"/>
</dbReference>
<dbReference type="InterPro" id="IPR039022">
    <property type="entry name" value="KaiB-like"/>
</dbReference>
<evidence type="ECO:0000259" key="2">
    <source>
        <dbReference type="SMART" id="SM01248"/>
    </source>
</evidence>
<dbReference type="Gene3D" id="3.40.30.10">
    <property type="entry name" value="Glutaredoxin"/>
    <property type="match status" value="1"/>
</dbReference>
<dbReference type="InterPro" id="IPR036249">
    <property type="entry name" value="Thioredoxin-like_sf"/>
</dbReference>
<sequence length="130" mass="14444">MGGSDQDDGRREGTTPAASGGTNDSWEQALADNLQETYVLRLYVVGNSPRSRWAIRNVRRLCDEHLVGRFDLEVHDLNQEPWLARDAQIIAAPTLVRERPLPVQRLIGSLSDVQRVLVGLGLPPHEQGDP</sequence>
<dbReference type="EMBL" id="JAQNDO010000001">
    <property type="protein sequence ID" value="MDC0740219.1"/>
    <property type="molecule type" value="Genomic_DNA"/>
</dbReference>
<comment type="caution">
    <text evidence="3">The sequence shown here is derived from an EMBL/GenBank/DDBJ whole genome shotgun (WGS) entry which is preliminary data.</text>
</comment>
<organism evidence="3 4">
    <name type="scientific">Polyangium mundeleinium</name>
    <dbReference type="NCBI Taxonomy" id="2995306"/>
    <lineage>
        <taxon>Bacteria</taxon>
        <taxon>Pseudomonadati</taxon>
        <taxon>Myxococcota</taxon>
        <taxon>Polyangia</taxon>
        <taxon>Polyangiales</taxon>
        <taxon>Polyangiaceae</taxon>
        <taxon>Polyangium</taxon>
    </lineage>
</organism>
<dbReference type="Proteomes" id="UP001221411">
    <property type="component" value="Unassembled WGS sequence"/>
</dbReference>
<evidence type="ECO:0000256" key="1">
    <source>
        <dbReference type="SAM" id="MobiDB-lite"/>
    </source>
</evidence>
<dbReference type="SUPFAM" id="SSF52833">
    <property type="entry name" value="Thioredoxin-like"/>
    <property type="match status" value="1"/>
</dbReference>
<accession>A0ABT5EFX5</accession>
<keyword evidence="4" id="KW-1185">Reference proteome</keyword>
<dbReference type="InterPro" id="IPR011649">
    <property type="entry name" value="KaiB_domain"/>
</dbReference>
<gene>
    <name evidence="3" type="ORF">POL67_02600</name>
</gene>
<protein>
    <submittedName>
        <fullName evidence="3">Circadian clock KaiB family protein</fullName>
    </submittedName>
</protein>
<dbReference type="PANTHER" id="PTHR41709:SF2">
    <property type="entry name" value="CIRCADIAN CLOCK PROTEIN KAIB2"/>
    <property type="match status" value="1"/>
</dbReference>
<evidence type="ECO:0000313" key="3">
    <source>
        <dbReference type="EMBL" id="MDC0740219.1"/>
    </source>
</evidence>
<proteinExistence type="predicted"/>
<reference evidence="3 4" key="1">
    <citation type="submission" date="2022-11" db="EMBL/GenBank/DDBJ databases">
        <title>Minimal conservation of predation-associated metabolite biosynthetic gene clusters underscores biosynthetic potential of Myxococcota including descriptions for ten novel species: Archangium lansinium sp. nov., Myxococcus landrumus sp. nov., Nannocystis bai.</title>
        <authorList>
            <person name="Ahearne A."/>
            <person name="Stevens C."/>
            <person name="Dowd S."/>
        </authorList>
    </citation>
    <scope>NUCLEOTIDE SEQUENCE [LARGE SCALE GENOMIC DNA]</scope>
    <source>
        <strain evidence="3 4">RJM3</strain>
    </source>
</reference>